<reference evidence="1 2" key="1">
    <citation type="submission" date="2019-09" db="EMBL/GenBank/DDBJ databases">
        <authorList>
            <person name="Chandra G."/>
            <person name="Truman W A."/>
        </authorList>
    </citation>
    <scope>NUCLEOTIDE SEQUENCE [LARGE SCALE GENOMIC DNA]</scope>
    <source>
        <strain evidence="1">PS645</strain>
    </source>
</reference>
<dbReference type="OrthoDB" id="4033294at2"/>
<sequence>MVLNQKKLNIEGKPFSYDEQYDRRFLDCWRRQAVVFLKQNGADVDLLFYNSLVSTDQIFRDHILEHKPKWAFQTSVLDNHGLALAGWQQSPKTYETFDLAQKDIREHLRKVPFAIVLGSVFYLPHCPEYRTGHLNHSIVLTGQDGSSAWSIIDDDDASVLRTYRYDQSYIARYFDNNGTRMVRYFHPITTHDEESGRTAAIRRCVAYLCALEDSYKLLAEVEWIANNPYESVAIRARKIHEAFSIYSGSRSLFSSFAQRVLDDQTAAGQFSEIADEAMVIKYAMTKAEITNHINVASITKRCEKLVTLERRALSLLRKNLGCS</sequence>
<dbReference type="Proteomes" id="UP000325607">
    <property type="component" value="Unassembled WGS sequence"/>
</dbReference>
<dbReference type="EMBL" id="CABVGX010000014">
    <property type="protein sequence ID" value="VVM78664.1"/>
    <property type="molecule type" value="Genomic_DNA"/>
</dbReference>
<evidence type="ECO:0008006" key="3">
    <source>
        <dbReference type="Google" id="ProtNLM"/>
    </source>
</evidence>
<proteinExistence type="predicted"/>
<evidence type="ECO:0000313" key="1">
    <source>
        <dbReference type="EMBL" id="VVM78664.1"/>
    </source>
</evidence>
<dbReference type="RefSeq" id="WP_150580422.1">
    <property type="nucleotide sequence ID" value="NZ_CABVGX010000014.1"/>
</dbReference>
<protein>
    <recommendedName>
        <fullName evidence="3">Butirosin biosynthesis protein H N-terminal domain-containing protein</fullName>
    </recommendedName>
</protein>
<name>A0A5E6SCL4_PSEFL</name>
<organism evidence="1 2">
    <name type="scientific">Pseudomonas fluorescens</name>
    <dbReference type="NCBI Taxonomy" id="294"/>
    <lineage>
        <taxon>Bacteria</taxon>
        <taxon>Pseudomonadati</taxon>
        <taxon>Pseudomonadota</taxon>
        <taxon>Gammaproteobacteria</taxon>
        <taxon>Pseudomonadales</taxon>
        <taxon>Pseudomonadaceae</taxon>
        <taxon>Pseudomonas</taxon>
    </lineage>
</organism>
<gene>
    <name evidence="1" type="ORF">PS645_02149</name>
</gene>
<dbReference type="AlphaFoldDB" id="A0A5E6SCL4"/>
<evidence type="ECO:0000313" key="2">
    <source>
        <dbReference type="Proteomes" id="UP000325607"/>
    </source>
</evidence>
<accession>A0A5E6SCL4</accession>